<keyword evidence="3" id="KW-1185">Reference proteome</keyword>
<reference evidence="2 4" key="1">
    <citation type="submission" date="2015-10" db="EMBL/GenBank/DDBJ databases">
        <title>Draft genome sequence of Salegentibacter salinarum KCTC 12975.</title>
        <authorList>
            <person name="Lin W."/>
            <person name="Zheng Q."/>
        </authorList>
    </citation>
    <scope>NUCLEOTIDE SEQUENCE [LARGE SCALE GENOMIC DNA]</scope>
    <source>
        <strain evidence="2 4">KCTC 12974</strain>
    </source>
</reference>
<evidence type="ECO:0000313" key="2">
    <source>
        <dbReference type="EMBL" id="PKD16318.1"/>
    </source>
</evidence>
<name>A0A2N0TNP6_9FLAO</name>
<evidence type="ECO:0000313" key="4">
    <source>
        <dbReference type="Proteomes" id="UP000232533"/>
    </source>
</evidence>
<evidence type="ECO:0000313" key="3">
    <source>
        <dbReference type="Proteomes" id="UP000176009"/>
    </source>
</evidence>
<accession>A0A2N0TNP6</accession>
<dbReference type="EMBL" id="LKTR01000054">
    <property type="protein sequence ID" value="PKD16318.1"/>
    <property type="molecule type" value="Genomic_DNA"/>
</dbReference>
<comment type="caution">
    <text evidence="2">The sequence shown here is derived from an EMBL/GenBank/DDBJ whole genome shotgun (WGS) entry which is preliminary data.</text>
</comment>
<evidence type="ECO:0000313" key="1">
    <source>
        <dbReference type="EMBL" id="OEY71529.1"/>
    </source>
</evidence>
<reference evidence="1 3" key="2">
    <citation type="submission" date="2016-09" db="EMBL/GenBank/DDBJ databases">
        <title>Genome Sequence of Salegentibacter salarius,Isolated from a Marine Solar Saltern of the Yellow Sea in South Korea.</title>
        <authorList>
            <person name="Zheng Q."/>
            <person name="Liu Y."/>
        </authorList>
    </citation>
    <scope>NUCLEOTIDE SEQUENCE [LARGE SCALE GENOMIC DNA]</scope>
    <source>
        <strain evidence="1 3">KCTC 12974</strain>
    </source>
</reference>
<dbReference type="Proteomes" id="UP000176009">
    <property type="component" value="Unassembled WGS sequence"/>
</dbReference>
<gene>
    <name evidence="2" type="ORF">APR40_05205</name>
    <name evidence="1" type="ORF">BHS39_05205</name>
</gene>
<dbReference type="Proteomes" id="UP000232533">
    <property type="component" value="Unassembled WGS sequence"/>
</dbReference>
<dbReference type="EMBL" id="MJBR01000049">
    <property type="protein sequence ID" value="OEY71529.1"/>
    <property type="molecule type" value="Genomic_DNA"/>
</dbReference>
<organism evidence="2 4">
    <name type="scientific">Salegentibacter salarius</name>
    <dbReference type="NCBI Taxonomy" id="435906"/>
    <lineage>
        <taxon>Bacteria</taxon>
        <taxon>Pseudomonadati</taxon>
        <taxon>Bacteroidota</taxon>
        <taxon>Flavobacteriia</taxon>
        <taxon>Flavobacteriales</taxon>
        <taxon>Flavobacteriaceae</taxon>
        <taxon>Salegentibacter</taxon>
    </lineage>
</organism>
<dbReference type="AlphaFoldDB" id="A0A2N0TNP6"/>
<protein>
    <submittedName>
        <fullName evidence="2">Uncharacterized protein</fullName>
    </submittedName>
</protein>
<proteinExistence type="predicted"/>
<sequence>MSSCSETIKFPVSKVAPAADISAEIKKQGESNYEVTIEANNLAAPERLEPPKKLYVIWAVSEAGVVRNAGHFTQENAEKSTYKASFPYQPVEVFITAENEEGNCLPSGTEITRATLLVPEKN</sequence>